<reference evidence="2" key="1">
    <citation type="journal article" date="2020" name="Stud. Mycol.">
        <title>101 Dothideomycetes genomes: a test case for predicting lifestyles and emergence of pathogens.</title>
        <authorList>
            <person name="Haridas S."/>
            <person name="Albert R."/>
            <person name="Binder M."/>
            <person name="Bloem J."/>
            <person name="Labutti K."/>
            <person name="Salamov A."/>
            <person name="Andreopoulos B."/>
            <person name="Baker S."/>
            <person name="Barry K."/>
            <person name="Bills G."/>
            <person name="Bluhm B."/>
            <person name="Cannon C."/>
            <person name="Castanera R."/>
            <person name="Culley D."/>
            <person name="Daum C."/>
            <person name="Ezra D."/>
            <person name="Gonzalez J."/>
            <person name="Henrissat B."/>
            <person name="Kuo A."/>
            <person name="Liang C."/>
            <person name="Lipzen A."/>
            <person name="Lutzoni F."/>
            <person name="Magnuson J."/>
            <person name="Mondo S."/>
            <person name="Nolan M."/>
            <person name="Ohm R."/>
            <person name="Pangilinan J."/>
            <person name="Park H.-J."/>
            <person name="Ramirez L."/>
            <person name="Alfaro M."/>
            <person name="Sun H."/>
            <person name="Tritt A."/>
            <person name="Yoshinaga Y."/>
            <person name="Zwiers L.-H."/>
            <person name="Turgeon B."/>
            <person name="Goodwin S."/>
            <person name="Spatafora J."/>
            <person name="Crous P."/>
            <person name="Grigoriev I."/>
        </authorList>
    </citation>
    <scope>NUCLEOTIDE SEQUENCE</scope>
    <source>
        <strain evidence="2">CBS 675.92</strain>
    </source>
</reference>
<evidence type="ECO:0000256" key="1">
    <source>
        <dbReference type="SAM" id="MobiDB-lite"/>
    </source>
</evidence>
<keyword evidence="3" id="KW-1185">Reference proteome</keyword>
<feature type="region of interest" description="Disordered" evidence="1">
    <location>
        <begin position="1"/>
        <end position="27"/>
    </location>
</feature>
<evidence type="ECO:0000313" key="3">
    <source>
        <dbReference type="Proteomes" id="UP000800035"/>
    </source>
</evidence>
<sequence length="149" mass="16551">MVPSTLAVPQDSDGLPRSRSDPLPRATPATLEVPQHRHRTRSVELGRPTEMADGTFSLTHGGLRIITPLDIKLQEMEEIAAKETKCERLVRYWKSFKDSLSFSRRRNPGRANLRALNILGKSAATANSEAPETLDIPFVVESSRSKYPG</sequence>
<protein>
    <submittedName>
        <fullName evidence="2">Uncharacterized protein</fullName>
    </submittedName>
</protein>
<gene>
    <name evidence="2" type="ORF">CC80DRAFT_548901</name>
</gene>
<accession>A0A6A5TSB4</accession>
<dbReference type="EMBL" id="ML976993">
    <property type="protein sequence ID" value="KAF1955833.1"/>
    <property type="molecule type" value="Genomic_DNA"/>
</dbReference>
<organism evidence="2 3">
    <name type="scientific">Byssothecium circinans</name>
    <dbReference type="NCBI Taxonomy" id="147558"/>
    <lineage>
        <taxon>Eukaryota</taxon>
        <taxon>Fungi</taxon>
        <taxon>Dikarya</taxon>
        <taxon>Ascomycota</taxon>
        <taxon>Pezizomycotina</taxon>
        <taxon>Dothideomycetes</taxon>
        <taxon>Pleosporomycetidae</taxon>
        <taxon>Pleosporales</taxon>
        <taxon>Massarineae</taxon>
        <taxon>Massarinaceae</taxon>
        <taxon>Byssothecium</taxon>
    </lineage>
</organism>
<dbReference type="Proteomes" id="UP000800035">
    <property type="component" value="Unassembled WGS sequence"/>
</dbReference>
<evidence type="ECO:0000313" key="2">
    <source>
        <dbReference type="EMBL" id="KAF1955833.1"/>
    </source>
</evidence>
<proteinExistence type="predicted"/>
<name>A0A6A5TSB4_9PLEO</name>
<dbReference type="AlphaFoldDB" id="A0A6A5TSB4"/>